<dbReference type="Proteomes" id="UP000664534">
    <property type="component" value="Unassembled WGS sequence"/>
</dbReference>
<dbReference type="AlphaFoldDB" id="A0A8H3PEA7"/>
<feature type="signal peptide" evidence="1">
    <location>
        <begin position="1"/>
        <end position="20"/>
    </location>
</feature>
<feature type="chain" id="PRO_5034899600" evidence="1">
    <location>
        <begin position="21"/>
        <end position="371"/>
    </location>
</feature>
<reference evidence="2" key="1">
    <citation type="submission" date="2021-03" db="EMBL/GenBank/DDBJ databases">
        <authorList>
            <person name="Tagirdzhanova G."/>
        </authorList>
    </citation>
    <scope>NUCLEOTIDE SEQUENCE</scope>
</reference>
<evidence type="ECO:0000256" key="1">
    <source>
        <dbReference type="SAM" id="SignalP"/>
    </source>
</evidence>
<proteinExistence type="predicted"/>
<evidence type="ECO:0000313" key="2">
    <source>
        <dbReference type="EMBL" id="CAF9938539.1"/>
    </source>
</evidence>
<keyword evidence="3" id="KW-1185">Reference proteome</keyword>
<gene>
    <name evidence="2" type="ORF">IMSHALPRED_000838</name>
</gene>
<keyword evidence="1" id="KW-0732">Signal</keyword>
<dbReference type="EMBL" id="CAJPDT010000109">
    <property type="protein sequence ID" value="CAF9938539.1"/>
    <property type="molecule type" value="Genomic_DNA"/>
</dbReference>
<organism evidence="2 3">
    <name type="scientific">Imshaugia aleurites</name>
    <dbReference type="NCBI Taxonomy" id="172621"/>
    <lineage>
        <taxon>Eukaryota</taxon>
        <taxon>Fungi</taxon>
        <taxon>Dikarya</taxon>
        <taxon>Ascomycota</taxon>
        <taxon>Pezizomycotina</taxon>
        <taxon>Lecanoromycetes</taxon>
        <taxon>OSLEUM clade</taxon>
        <taxon>Lecanoromycetidae</taxon>
        <taxon>Lecanorales</taxon>
        <taxon>Lecanorineae</taxon>
        <taxon>Parmeliaceae</taxon>
        <taxon>Imshaugia</taxon>
    </lineage>
</organism>
<dbReference type="OrthoDB" id="5426307at2759"/>
<evidence type="ECO:0000313" key="3">
    <source>
        <dbReference type="Proteomes" id="UP000664534"/>
    </source>
</evidence>
<protein>
    <submittedName>
        <fullName evidence="2">Uncharacterized protein</fullName>
    </submittedName>
</protein>
<sequence>MLSNTILFLLGTLTLTDVGGILPVNGQNQALLGLSIGECQTVIDCGGGPAVVETSTTTAGNAFRPTNAITIPEINTQNGQVTSTIWIVVSATATEGTVMATLTPGPLEITNLPTPEEGQPATIYTVLGGPKPKDQVTVTETTTLPGLPRPVRATVIPGSPPPPGGTQTDWLVPGIGDEYEPASTCVCATENVQPKVVITQPGPAPTLQIPTADGNFSTIPASKFPCSSDDKNPCRGAQKQAWRTFSVVWTADYPRPGAPKPFTTTSNFDTETILTLTDDEYQAEHFTVTLDGEKIGETHEKGWKNNKLYCGKVAEDCMSKGFSHGHFLIPTGQHELGFQWTDGPYQTEEGVNWWYGAGQYRFDKPCSCAEA</sequence>
<comment type="caution">
    <text evidence="2">The sequence shown here is derived from an EMBL/GenBank/DDBJ whole genome shotgun (WGS) entry which is preliminary data.</text>
</comment>
<name>A0A8H3PEA7_9LECA</name>
<accession>A0A8H3PEA7</accession>